<keyword evidence="3" id="KW-1185">Reference proteome</keyword>
<dbReference type="Pfam" id="PF00059">
    <property type="entry name" value="Lectin_C"/>
    <property type="match status" value="1"/>
</dbReference>
<reference evidence="2" key="1">
    <citation type="submission" date="2025-08" db="UniProtKB">
        <authorList>
            <consortium name="Ensembl"/>
        </authorList>
    </citation>
    <scope>IDENTIFICATION</scope>
</reference>
<dbReference type="PANTHER" id="PTHR45784">
    <property type="entry name" value="C-TYPE LECTIN DOMAIN FAMILY 20 MEMBER A-RELATED"/>
    <property type="match status" value="1"/>
</dbReference>
<evidence type="ECO:0000259" key="1">
    <source>
        <dbReference type="PROSITE" id="PS50041"/>
    </source>
</evidence>
<dbReference type="InterPro" id="IPR016186">
    <property type="entry name" value="C-type_lectin-like/link_sf"/>
</dbReference>
<dbReference type="Ensembl" id="ENSOABT00000001377.2">
    <property type="protein sequence ID" value="ENSOABP00000001330.1"/>
    <property type="gene ID" value="ENSOABG00000000836.2"/>
</dbReference>
<dbReference type="PANTHER" id="PTHR45784:SF3">
    <property type="entry name" value="C-TYPE LECTIN DOMAIN FAMILY 4 MEMBER K-LIKE-RELATED"/>
    <property type="match status" value="1"/>
</dbReference>
<protein>
    <recommendedName>
        <fullName evidence="1">C-type lectin domain-containing protein</fullName>
    </recommendedName>
</protein>
<dbReference type="PROSITE" id="PS50041">
    <property type="entry name" value="C_TYPE_LECTIN_2"/>
    <property type="match status" value="1"/>
</dbReference>
<proteinExistence type="predicted"/>
<name>A0A668RG49_OREAU</name>
<feature type="domain" description="C-type lectin" evidence="1">
    <location>
        <begin position="41"/>
        <end position="161"/>
    </location>
</feature>
<organism evidence="2 3">
    <name type="scientific">Oreochromis aureus</name>
    <name type="common">Israeli tilapia</name>
    <name type="synonym">Chromis aureus</name>
    <dbReference type="NCBI Taxonomy" id="47969"/>
    <lineage>
        <taxon>Eukaryota</taxon>
        <taxon>Metazoa</taxon>
        <taxon>Chordata</taxon>
        <taxon>Craniata</taxon>
        <taxon>Vertebrata</taxon>
        <taxon>Euteleostomi</taxon>
        <taxon>Actinopterygii</taxon>
        <taxon>Neopterygii</taxon>
        <taxon>Teleostei</taxon>
        <taxon>Neoteleostei</taxon>
        <taxon>Acanthomorphata</taxon>
        <taxon>Ovalentaria</taxon>
        <taxon>Cichlomorphae</taxon>
        <taxon>Cichliformes</taxon>
        <taxon>Cichlidae</taxon>
        <taxon>African cichlids</taxon>
        <taxon>Pseudocrenilabrinae</taxon>
        <taxon>Oreochromini</taxon>
        <taxon>Oreochromis</taxon>
    </lineage>
</organism>
<dbReference type="AlphaFoldDB" id="A0A668RG49"/>
<dbReference type="SMART" id="SM00034">
    <property type="entry name" value="CLECT"/>
    <property type="match status" value="1"/>
</dbReference>
<dbReference type="Proteomes" id="UP000472276">
    <property type="component" value="Unassembled WGS sequence"/>
</dbReference>
<dbReference type="InterPro" id="IPR001304">
    <property type="entry name" value="C-type_lectin-like"/>
</dbReference>
<dbReference type="SUPFAM" id="SSF56436">
    <property type="entry name" value="C-type lectin-like"/>
    <property type="match status" value="1"/>
</dbReference>
<reference evidence="2" key="2">
    <citation type="submission" date="2025-09" db="UniProtKB">
        <authorList>
            <consortium name="Ensembl"/>
        </authorList>
    </citation>
    <scope>IDENTIFICATION</scope>
</reference>
<sequence>FNLKIGIFLYSSLFCNFFDYAISALRFLILTVLFKLALGILPGHNHYVSIKMTWSEARTYCREHYTDLSSINNQEDEDSLLQLSSLVDSDSGEDDALLQQDSWIGLYSDDHDTWKWSGGTNASFFNWTKGNDTAANKKCVVFSKSGWLKKNCENKFTFFCFHNNLSYRYIYGFTNKWIMLF</sequence>
<evidence type="ECO:0000313" key="2">
    <source>
        <dbReference type="Ensembl" id="ENSOABP00000001330.1"/>
    </source>
</evidence>
<dbReference type="OMA" id="NCENKFT"/>
<dbReference type="InterPro" id="IPR016187">
    <property type="entry name" value="CTDL_fold"/>
</dbReference>
<accession>A0A668RG49</accession>
<evidence type="ECO:0000313" key="3">
    <source>
        <dbReference type="Proteomes" id="UP000472276"/>
    </source>
</evidence>
<dbReference type="Gene3D" id="3.10.100.10">
    <property type="entry name" value="Mannose-Binding Protein A, subunit A"/>
    <property type="match status" value="1"/>
</dbReference>